<keyword evidence="11" id="KW-0479">Metal-binding</keyword>
<evidence type="ECO:0000256" key="6">
    <source>
        <dbReference type="ARBA" id="ARBA00017322"/>
    </source>
</evidence>
<evidence type="ECO:0000256" key="1">
    <source>
        <dbReference type="ARBA" id="ARBA00000085"/>
    </source>
</evidence>
<dbReference type="STRING" id="485913.Krac_0914"/>
<dbReference type="InterPro" id="IPR004358">
    <property type="entry name" value="Sig_transdc_His_kin-like_C"/>
</dbReference>
<evidence type="ECO:0000259" key="22">
    <source>
        <dbReference type="PROSITE" id="PS50109"/>
    </source>
</evidence>
<keyword evidence="12" id="KW-0547">Nucleotide-binding</keyword>
<dbReference type="InterPro" id="IPR003594">
    <property type="entry name" value="HATPase_dom"/>
</dbReference>
<keyword evidence="7" id="KW-0004">4Fe-4S</keyword>
<keyword evidence="21" id="KW-0472">Membrane</keyword>
<dbReference type="GO" id="GO:0046983">
    <property type="term" value="F:protein dimerization activity"/>
    <property type="evidence" value="ECO:0007669"/>
    <property type="project" value="InterPro"/>
</dbReference>
<dbReference type="PROSITE" id="PS50109">
    <property type="entry name" value="HIS_KIN"/>
    <property type="match status" value="1"/>
</dbReference>
<keyword evidence="21" id="KW-1133">Transmembrane helix</keyword>
<dbReference type="GO" id="GO:0046872">
    <property type="term" value="F:metal ion binding"/>
    <property type="evidence" value="ECO:0007669"/>
    <property type="project" value="UniProtKB-KW"/>
</dbReference>
<evidence type="ECO:0000256" key="7">
    <source>
        <dbReference type="ARBA" id="ARBA00022485"/>
    </source>
</evidence>
<dbReference type="InterPro" id="IPR011712">
    <property type="entry name" value="Sig_transdc_His_kin_sub3_dim/P"/>
</dbReference>
<feature type="domain" description="HAMP" evidence="23">
    <location>
        <begin position="235"/>
        <end position="287"/>
    </location>
</feature>
<evidence type="ECO:0000256" key="17">
    <source>
        <dbReference type="ARBA" id="ARBA00023014"/>
    </source>
</evidence>
<dbReference type="SMART" id="SM00304">
    <property type="entry name" value="HAMP"/>
    <property type="match status" value="1"/>
</dbReference>
<proteinExistence type="predicted"/>
<dbReference type="eggNOG" id="COG4585">
    <property type="taxonomic scope" value="Bacteria"/>
</dbReference>
<sequence length="501" mass="54967">MSVSVSLSGTTTVKFPTRFFRRFRRLQWKLTIFYTLSTVLVLSLLEIITALLLLGFVTANATGLLATQVGIAGQNIGSNFTGPLVNRATLSQALKEWRQGSGTEFQGFIAALDSSGHVLAAFGDHAPAENSDLLRAVSPGIQQQIREALAVTPATVTNLSTSTYEEKGTVSIVAPMVSEQKIRGVLLVIAQHVQFHSDNLWEYAPAFLFYGGGSLLIFFVGAGIIGLVFGVVTAHGLVRRLKRILASVDGWGRGDFSTLVLDTSNDELGQLALRLNHMAEQLRDLLHTRQSLAQLQERNRLARELHDSVKQQIFALSIWVRNTKGLIGHDEEAARQQINEAEQVIRQTQQELTALIRELRPVALSDKNLAQALQEYAHTWQKQTGISVTFEGSEAQLASPNIEEAFFRIAQEALTNVARHSQASAVTLRLAVGEVVTLSISDNGRGFDVRQANQQGVGLSSMRERIQALRGHIEIQSEEGQGTMITLQCEQQHEGNTLKSL</sequence>
<comment type="catalytic activity">
    <reaction evidence="1">
        <text>ATP + protein L-histidine = ADP + protein N-phospho-L-histidine.</text>
        <dbReference type="EC" id="2.7.13.3"/>
    </reaction>
</comment>
<evidence type="ECO:0000256" key="3">
    <source>
        <dbReference type="ARBA" id="ARBA00004370"/>
    </source>
</evidence>
<dbReference type="GO" id="GO:0005737">
    <property type="term" value="C:cytoplasm"/>
    <property type="evidence" value="ECO:0007669"/>
    <property type="project" value="UniProtKB-SubCell"/>
</dbReference>
<evidence type="ECO:0000256" key="21">
    <source>
        <dbReference type="SAM" id="Phobius"/>
    </source>
</evidence>
<dbReference type="SMART" id="SM00387">
    <property type="entry name" value="HATPase_c"/>
    <property type="match status" value="1"/>
</dbReference>
<evidence type="ECO:0000256" key="10">
    <source>
        <dbReference type="ARBA" id="ARBA00022679"/>
    </source>
</evidence>
<feature type="domain" description="Histidine kinase" evidence="22">
    <location>
        <begin position="300"/>
        <end position="493"/>
    </location>
</feature>
<dbReference type="Gene3D" id="6.10.340.10">
    <property type="match status" value="1"/>
</dbReference>
<evidence type="ECO:0000256" key="4">
    <source>
        <dbReference type="ARBA" id="ARBA00004496"/>
    </source>
</evidence>
<dbReference type="PRINTS" id="PR00344">
    <property type="entry name" value="BCTRLSENSOR"/>
</dbReference>
<dbReference type="PROSITE" id="PS50885">
    <property type="entry name" value="HAMP"/>
    <property type="match status" value="1"/>
</dbReference>
<dbReference type="InParanoid" id="D6U5R2"/>
<dbReference type="Pfam" id="PF02518">
    <property type="entry name" value="HATPase_c"/>
    <property type="match status" value="1"/>
</dbReference>
<evidence type="ECO:0000256" key="9">
    <source>
        <dbReference type="ARBA" id="ARBA00022553"/>
    </source>
</evidence>
<keyword evidence="25" id="KW-1185">Reference proteome</keyword>
<evidence type="ECO:0000256" key="20">
    <source>
        <dbReference type="SAM" id="Coils"/>
    </source>
</evidence>
<dbReference type="GO" id="GO:0005524">
    <property type="term" value="F:ATP binding"/>
    <property type="evidence" value="ECO:0007669"/>
    <property type="project" value="UniProtKB-KW"/>
</dbReference>
<dbReference type="PANTHER" id="PTHR24421:SF10">
    <property type="entry name" value="NITRATE_NITRITE SENSOR PROTEIN NARQ"/>
    <property type="match status" value="1"/>
</dbReference>
<gene>
    <name evidence="24" type="ORF">Krac_0914</name>
</gene>
<evidence type="ECO:0000256" key="11">
    <source>
        <dbReference type="ARBA" id="ARBA00022723"/>
    </source>
</evidence>
<feature type="transmembrane region" description="Helical" evidence="21">
    <location>
        <begin position="207"/>
        <end position="234"/>
    </location>
</feature>
<dbReference type="CDD" id="cd06225">
    <property type="entry name" value="HAMP"/>
    <property type="match status" value="1"/>
</dbReference>
<evidence type="ECO:0000256" key="2">
    <source>
        <dbReference type="ARBA" id="ARBA00001966"/>
    </source>
</evidence>
<keyword evidence="10 24" id="KW-0808">Transferase</keyword>
<keyword evidence="8" id="KW-0963">Cytoplasm</keyword>
<evidence type="ECO:0000313" key="25">
    <source>
        <dbReference type="Proteomes" id="UP000004508"/>
    </source>
</evidence>
<dbReference type="EMBL" id="ADVG01000005">
    <property type="protein sequence ID" value="EFH80323.1"/>
    <property type="molecule type" value="Genomic_DNA"/>
</dbReference>
<evidence type="ECO:0000256" key="16">
    <source>
        <dbReference type="ARBA" id="ARBA00023012"/>
    </source>
</evidence>
<dbReference type="FunCoup" id="D6U5R2">
    <property type="interactions" value="144"/>
</dbReference>
<evidence type="ECO:0000256" key="8">
    <source>
        <dbReference type="ARBA" id="ARBA00022490"/>
    </source>
</evidence>
<dbReference type="GO" id="GO:0016020">
    <property type="term" value="C:membrane"/>
    <property type="evidence" value="ECO:0007669"/>
    <property type="project" value="UniProtKB-SubCell"/>
</dbReference>
<evidence type="ECO:0000256" key="19">
    <source>
        <dbReference type="ARBA" id="ARBA00030800"/>
    </source>
</evidence>
<evidence type="ECO:0000256" key="12">
    <source>
        <dbReference type="ARBA" id="ARBA00022741"/>
    </source>
</evidence>
<dbReference type="Gene3D" id="1.20.5.1930">
    <property type="match status" value="1"/>
</dbReference>
<keyword evidence="17" id="KW-0411">Iron-sulfur</keyword>
<dbReference type="InterPro" id="IPR036890">
    <property type="entry name" value="HATPase_C_sf"/>
</dbReference>
<protein>
    <recommendedName>
        <fullName evidence="6">Oxygen sensor histidine kinase NreB</fullName>
        <ecNumber evidence="5">2.7.13.3</ecNumber>
    </recommendedName>
    <alternativeName>
        <fullName evidence="19">Nitrogen regulation protein B</fullName>
    </alternativeName>
</protein>
<dbReference type="CDD" id="cd16917">
    <property type="entry name" value="HATPase_UhpB-NarQ-NarX-like"/>
    <property type="match status" value="1"/>
</dbReference>
<evidence type="ECO:0000256" key="14">
    <source>
        <dbReference type="ARBA" id="ARBA00022840"/>
    </source>
</evidence>
<keyword evidence="16" id="KW-0902">Two-component regulatory system</keyword>
<keyword evidence="20" id="KW-0175">Coiled coil</keyword>
<dbReference type="SUPFAM" id="SSF55874">
    <property type="entry name" value="ATPase domain of HSP90 chaperone/DNA topoisomerase II/histidine kinase"/>
    <property type="match status" value="1"/>
</dbReference>
<dbReference type="EC" id="2.7.13.3" evidence="5"/>
<dbReference type="AlphaFoldDB" id="D6U5R2"/>
<keyword evidence="14" id="KW-0067">ATP-binding</keyword>
<dbReference type="Pfam" id="PF00672">
    <property type="entry name" value="HAMP"/>
    <property type="match status" value="1"/>
</dbReference>
<accession>D6U5R2</accession>
<organism evidence="24 25">
    <name type="scientific">Ktedonobacter racemifer DSM 44963</name>
    <dbReference type="NCBI Taxonomy" id="485913"/>
    <lineage>
        <taxon>Bacteria</taxon>
        <taxon>Bacillati</taxon>
        <taxon>Chloroflexota</taxon>
        <taxon>Ktedonobacteria</taxon>
        <taxon>Ktedonobacterales</taxon>
        <taxon>Ktedonobacteraceae</taxon>
        <taxon>Ktedonobacter</taxon>
    </lineage>
</organism>
<keyword evidence="9" id="KW-0597">Phosphoprotein</keyword>
<comment type="cofactor">
    <cofactor evidence="2">
        <name>[4Fe-4S] cluster</name>
        <dbReference type="ChEBI" id="CHEBI:49883"/>
    </cofactor>
</comment>
<dbReference type="GO" id="GO:0051539">
    <property type="term" value="F:4 iron, 4 sulfur cluster binding"/>
    <property type="evidence" value="ECO:0007669"/>
    <property type="project" value="UniProtKB-KW"/>
</dbReference>
<comment type="function">
    <text evidence="18">Member of the two-component regulatory system NreB/NreC involved in the control of dissimilatory nitrate/nitrite reduction in response to oxygen. NreB functions as a direct oxygen sensor histidine kinase which is autophosphorylated, in the absence of oxygen, probably at the conserved histidine residue, and transfers its phosphate group probably to a conserved aspartate residue of NreC. NreB/NreC activates the expression of the nitrate (narGHJI) and nitrite (nir) reductase operons, as well as the putative nitrate transporter gene narT.</text>
</comment>
<evidence type="ECO:0000256" key="15">
    <source>
        <dbReference type="ARBA" id="ARBA00023004"/>
    </source>
</evidence>
<comment type="caution">
    <text evidence="24">The sequence shown here is derived from an EMBL/GenBank/DDBJ whole genome shotgun (WGS) entry which is preliminary data.</text>
</comment>
<dbReference type="PANTHER" id="PTHR24421">
    <property type="entry name" value="NITRATE/NITRITE SENSOR PROTEIN NARX-RELATED"/>
    <property type="match status" value="1"/>
</dbReference>
<comment type="subcellular location">
    <subcellularLocation>
        <location evidence="4">Cytoplasm</location>
    </subcellularLocation>
    <subcellularLocation>
        <location evidence="3">Membrane</location>
    </subcellularLocation>
</comment>
<evidence type="ECO:0000256" key="13">
    <source>
        <dbReference type="ARBA" id="ARBA00022777"/>
    </source>
</evidence>
<evidence type="ECO:0000256" key="5">
    <source>
        <dbReference type="ARBA" id="ARBA00012438"/>
    </source>
</evidence>
<reference evidence="24 25" key="1">
    <citation type="journal article" date="2011" name="Stand. Genomic Sci.">
        <title>Non-contiguous finished genome sequence and contextual data of the filamentous soil bacterium Ktedonobacter racemifer type strain (SOSP1-21).</title>
        <authorList>
            <person name="Chang Y.J."/>
            <person name="Land M."/>
            <person name="Hauser L."/>
            <person name="Chertkov O."/>
            <person name="Del Rio T.G."/>
            <person name="Nolan M."/>
            <person name="Copeland A."/>
            <person name="Tice H."/>
            <person name="Cheng J.F."/>
            <person name="Lucas S."/>
            <person name="Han C."/>
            <person name="Goodwin L."/>
            <person name="Pitluck S."/>
            <person name="Ivanova N."/>
            <person name="Ovchinikova G."/>
            <person name="Pati A."/>
            <person name="Chen A."/>
            <person name="Palaniappan K."/>
            <person name="Mavromatis K."/>
            <person name="Liolios K."/>
            <person name="Brettin T."/>
            <person name="Fiebig A."/>
            <person name="Rohde M."/>
            <person name="Abt B."/>
            <person name="Goker M."/>
            <person name="Detter J.C."/>
            <person name="Woyke T."/>
            <person name="Bristow J."/>
            <person name="Eisen J.A."/>
            <person name="Markowitz V."/>
            <person name="Hugenholtz P."/>
            <person name="Kyrpides N.C."/>
            <person name="Klenk H.P."/>
            <person name="Lapidus A."/>
        </authorList>
    </citation>
    <scope>NUCLEOTIDE SEQUENCE [LARGE SCALE GENOMIC DNA]</scope>
    <source>
        <strain evidence="25">DSM 44963</strain>
    </source>
</reference>
<dbReference type="SUPFAM" id="SSF158472">
    <property type="entry name" value="HAMP domain-like"/>
    <property type="match status" value="1"/>
</dbReference>
<keyword evidence="13 24" id="KW-0418">Kinase</keyword>
<dbReference type="InterPro" id="IPR003660">
    <property type="entry name" value="HAMP_dom"/>
</dbReference>
<dbReference type="Gene3D" id="3.30.565.10">
    <property type="entry name" value="Histidine kinase-like ATPase, C-terminal domain"/>
    <property type="match status" value="1"/>
</dbReference>
<feature type="transmembrane region" description="Helical" evidence="21">
    <location>
        <begin position="31"/>
        <end position="57"/>
    </location>
</feature>
<name>D6U5R2_KTERA</name>
<dbReference type="GO" id="GO:0000155">
    <property type="term" value="F:phosphorelay sensor kinase activity"/>
    <property type="evidence" value="ECO:0007669"/>
    <property type="project" value="InterPro"/>
</dbReference>
<evidence type="ECO:0000313" key="24">
    <source>
        <dbReference type="EMBL" id="EFH80323.1"/>
    </source>
</evidence>
<dbReference type="Pfam" id="PF07730">
    <property type="entry name" value="HisKA_3"/>
    <property type="match status" value="1"/>
</dbReference>
<dbReference type="InterPro" id="IPR005467">
    <property type="entry name" value="His_kinase_dom"/>
</dbReference>
<feature type="coiled-coil region" evidence="20">
    <location>
        <begin position="278"/>
        <end position="358"/>
    </location>
</feature>
<dbReference type="Proteomes" id="UP000004508">
    <property type="component" value="Unassembled WGS sequence"/>
</dbReference>
<evidence type="ECO:0000256" key="18">
    <source>
        <dbReference type="ARBA" id="ARBA00024827"/>
    </source>
</evidence>
<keyword evidence="21" id="KW-0812">Transmembrane</keyword>
<dbReference type="InterPro" id="IPR050482">
    <property type="entry name" value="Sensor_HK_TwoCompSys"/>
</dbReference>
<evidence type="ECO:0000259" key="23">
    <source>
        <dbReference type="PROSITE" id="PS50885"/>
    </source>
</evidence>
<keyword evidence="15" id="KW-0408">Iron</keyword>